<reference evidence="3" key="1">
    <citation type="submission" date="2016-02" db="EMBL/GenBank/DDBJ databases">
        <title>Draft genome sequence of Microdochium bolleyi, a fungal endophyte of beachgrass.</title>
        <authorList>
            <consortium name="DOE Joint Genome Institute"/>
            <person name="David A.S."/>
            <person name="May G."/>
            <person name="Haridas S."/>
            <person name="Lim J."/>
            <person name="Wang M."/>
            <person name="Labutti K."/>
            <person name="Lipzen A."/>
            <person name="Barry K."/>
            <person name="Grigoriev I.V."/>
        </authorList>
    </citation>
    <scope>NUCLEOTIDE SEQUENCE [LARGE SCALE GENOMIC DNA]</scope>
    <source>
        <strain evidence="3">J235TASD1</strain>
    </source>
</reference>
<proteinExistence type="predicted"/>
<evidence type="ECO:0000256" key="1">
    <source>
        <dbReference type="SAM" id="MobiDB-lite"/>
    </source>
</evidence>
<dbReference type="EMBL" id="KQ964245">
    <property type="protein sequence ID" value="KXJ97450.1"/>
    <property type="molecule type" value="Genomic_DNA"/>
</dbReference>
<evidence type="ECO:0000313" key="2">
    <source>
        <dbReference type="EMBL" id="KXJ97450.1"/>
    </source>
</evidence>
<keyword evidence="3" id="KW-1185">Reference proteome</keyword>
<evidence type="ECO:0000313" key="3">
    <source>
        <dbReference type="Proteomes" id="UP000070501"/>
    </source>
</evidence>
<name>A0A136JJX3_9PEZI</name>
<accession>A0A136JJX3</accession>
<sequence length="331" mass="35853">MTSTWVHQPRPTLIEFLPLMLRSRSGYRFWIRCLFFWAGVQVERSIGRSGNRRASADPEATGTGAVHAATRRLQNGQAKAARRICVATRHRGRRGGSIGNSVRRRCEIARGPATPGNADGCFRAWLMLAGSTSLHRAKSRLQGDCCQIARLPTFSMWQAHRAFPIRVDLRIGKRRHPGLRPCSPGASARRASPQHPSTTVRAGAIPLSTTPACPSLRMSHPAQPLQSRASSQDVLPIQSRLRLALFGPAWCPGRSHNSITRHEPVTAVSLCLDCGTQRRPVASFALCFSARPFCGVHKVVSASVTVASTSGGPNLGGLNKGLQPLDEVGEA</sequence>
<dbReference type="InParanoid" id="A0A136JJX3"/>
<gene>
    <name evidence="2" type="ORF">Micbo1qcDRAFT_171133</name>
</gene>
<protein>
    <submittedName>
        <fullName evidence="2">Uncharacterized protein</fullName>
    </submittedName>
</protein>
<dbReference type="AlphaFoldDB" id="A0A136JJX3"/>
<organism evidence="2 3">
    <name type="scientific">Microdochium bolleyi</name>
    <dbReference type="NCBI Taxonomy" id="196109"/>
    <lineage>
        <taxon>Eukaryota</taxon>
        <taxon>Fungi</taxon>
        <taxon>Dikarya</taxon>
        <taxon>Ascomycota</taxon>
        <taxon>Pezizomycotina</taxon>
        <taxon>Sordariomycetes</taxon>
        <taxon>Xylariomycetidae</taxon>
        <taxon>Xylariales</taxon>
        <taxon>Microdochiaceae</taxon>
        <taxon>Microdochium</taxon>
    </lineage>
</organism>
<dbReference type="Proteomes" id="UP000070501">
    <property type="component" value="Unassembled WGS sequence"/>
</dbReference>
<feature type="region of interest" description="Disordered" evidence="1">
    <location>
        <begin position="176"/>
        <end position="203"/>
    </location>
</feature>